<reference evidence="1 2" key="1">
    <citation type="submission" date="2015-01" db="EMBL/GenBank/DDBJ databases">
        <title>Evolution of Trichinella species and genotypes.</title>
        <authorList>
            <person name="Korhonen P.K."/>
            <person name="Edoardo P."/>
            <person name="Giuseppe L.R."/>
            <person name="Gasser R.B."/>
        </authorList>
    </citation>
    <scope>NUCLEOTIDE SEQUENCE [LARGE SCALE GENOMIC DNA]</scope>
    <source>
        <strain evidence="1">ISS3</strain>
    </source>
</reference>
<dbReference type="OrthoDB" id="10325663at2759"/>
<dbReference type="AlphaFoldDB" id="E5ST14"/>
<evidence type="ECO:0000313" key="1">
    <source>
        <dbReference type="EMBL" id="KRY28971.1"/>
    </source>
</evidence>
<dbReference type="OMA" id="TFIIRQC"/>
<name>E5ST14_TRISP</name>
<comment type="caution">
    <text evidence="1">The sequence shown here is derived from an EMBL/GenBank/DDBJ whole genome shotgun (WGS) entry which is preliminary data.</text>
</comment>
<dbReference type="InParanoid" id="E5ST14"/>
<dbReference type="EMBL" id="JYDH01000185">
    <property type="protein sequence ID" value="KRY28971.1"/>
    <property type="molecule type" value="Genomic_DNA"/>
</dbReference>
<protein>
    <submittedName>
        <fullName evidence="1">Uncharacterized protein</fullName>
    </submittedName>
</protein>
<proteinExistence type="predicted"/>
<dbReference type="KEGG" id="tsp:Tsp_05635"/>
<dbReference type="Proteomes" id="UP000054776">
    <property type="component" value="Unassembled WGS sequence"/>
</dbReference>
<dbReference type="RefSeq" id="XP_003371997.1">
    <property type="nucleotide sequence ID" value="XM_003371949.1"/>
</dbReference>
<gene>
    <name evidence="1" type="ORF">T01_11924</name>
</gene>
<evidence type="ECO:0000313" key="2">
    <source>
        <dbReference type="Proteomes" id="UP000054776"/>
    </source>
</evidence>
<accession>E5ST14</accession>
<organism evidence="1 2">
    <name type="scientific">Trichinella spiralis</name>
    <name type="common">Trichina worm</name>
    <dbReference type="NCBI Taxonomy" id="6334"/>
    <lineage>
        <taxon>Eukaryota</taxon>
        <taxon>Metazoa</taxon>
        <taxon>Ecdysozoa</taxon>
        <taxon>Nematoda</taxon>
        <taxon>Enoplea</taxon>
        <taxon>Dorylaimia</taxon>
        <taxon>Trichinellida</taxon>
        <taxon>Trichinellidae</taxon>
        <taxon>Trichinella</taxon>
    </lineage>
</organism>
<dbReference type="HOGENOM" id="CLU_2200339_0_0_1"/>
<keyword evidence="2" id="KW-1185">Reference proteome</keyword>
<sequence>MQREKEIHLSMDFVWICSNEKTTLTENSSKTNGNALNVEMTRMKLTVVSFGVSGASGQVGRYFVSAESVGQEAINGSADLFVMVACITLSWRQVAATIDTFIIRQCKS</sequence>